<dbReference type="RefSeq" id="WP_380889168.1">
    <property type="nucleotide sequence ID" value="NZ_JBHUDY010000001.1"/>
</dbReference>
<evidence type="ECO:0000313" key="2">
    <source>
        <dbReference type="Proteomes" id="UP001597115"/>
    </source>
</evidence>
<evidence type="ECO:0000313" key="1">
    <source>
        <dbReference type="EMBL" id="MFD1612344.1"/>
    </source>
</evidence>
<reference evidence="2" key="1">
    <citation type="journal article" date="2019" name="Int. J. Syst. Evol. Microbiol.">
        <title>The Global Catalogue of Microorganisms (GCM) 10K type strain sequencing project: providing services to taxonomists for standard genome sequencing and annotation.</title>
        <authorList>
            <consortium name="The Broad Institute Genomics Platform"/>
            <consortium name="The Broad Institute Genome Sequencing Center for Infectious Disease"/>
            <person name="Wu L."/>
            <person name="Ma J."/>
        </authorList>
    </citation>
    <scope>NUCLEOTIDE SEQUENCE [LARGE SCALE GENOMIC DNA]</scope>
    <source>
        <strain evidence="2">CGMCC 1.16275</strain>
    </source>
</reference>
<dbReference type="Proteomes" id="UP001597115">
    <property type="component" value="Unassembled WGS sequence"/>
</dbReference>
<sequence length="161" mass="16568">MNRLLILAPVMLAGCTGQAIGPSLAKRPVEGQSFDEPARTAAAPVVADAGLLSRIADLVARAQAGQRAFADLLPRAREAASGAGAEGSEGWIAAQQLLSALESARAPSTQALGELDALLAERVNTGKEDGLNELQGADTQVSTLVDAQQSELASIRARISR</sequence>
<accession>A0ABW4I331</accession>
<dbReference type="PROSITE" id="PS51257">
    <property type="entry name" value="PROKAR_LIPOPROTEIN"/>
    <property type="match status" value="1"/>
</dbReference>
<gene>
    <name evidence="1" type="ORF">ACFSCW_11070</name>
</gene>
<proteinExistence type="predicted"/>
<dbReference type="EMBL" id="JBHUDY010000001">
    <property type="protein sequence ID" value="MFD1612344.1"/>
    <property type="molecule type" value="Genomic_DNA"/>
</dbReference>
<name>A0ABW4I331_9SPHN</name>
<keyword evidence="2" id="KW-1185">Reference proteome</keyword>
<protein>
    <submittedName>
        <fullName evidence="1">Uncharacterized protein</fullName>
    </submittedName>
</protein>
<organism evidence="1 2">
    <name type="scientific">Sphingomonas tabacisoli</name>
    <dbReference type="NCBI Taxonomy" id="2249466"/>
    <lineage>
        <taxon>Bacteria</taxon>
        <taxon>Pseudomonadati</taxon>
        <taxon>Pseudomonadota</taxon>
        <taxon>Alphaproteobacteria</taxon>
        <taxon>Sphingomonadales</taxon>
        <taxon>Sphingomonadaceae</taxon>
        <taxon>Sphingomonas</taxon>
    </lineage>
</organism>
<comment type="caution">
    <text evidence="1">The sequence shown here is derived from an EMBL/GenBank/DDBJ whole genome shotgun (WGS) entry which is preliminary data.</text>
</comment>